<dbReference type="EC" id="2.4.-.-" evidence="2"/>
<dbReference type="InterPro" id="IPR029044">
    <property type="entry name" value="Nucleotide-diphossugar_trans"/>
</dbReference>
<keyword evidence="3" id="KW-1185">Reference proteome</keyword>
<dbReference type="PANTHER" id="PTHR22916:SF3">
    <property type="entry name" value="UDP-GLCNAC:BETAGAL BETA-1,3-N-ACETYLGLUCOSAMINYLTRANSFERASE-LIKE PROTEIN 1"/>
    <property type="match status" value="1"/>
</dbReference>
<sequence>MKISLITVCYNRKKTIEQSIKSVLNQDYANIEYIVIDGNSKDGTQEIIKSYSDKITHYISEPDKGMYDAINKGLKLATGNVIGLMHSDDVFYDENVVSKIVDAFKKNNTIDAIYGNGIYITNNTKQKIVRTRIGGKYDYKKLNRGWLPLHPTVYIKKAIIERYGNYNLKFKIGSDTEFLLRYLYKYKINIHYLNLYIVKMRMGGLSTSYQRAFEVLIEDYKIYKFHHLSAVKAVFQKKFLALTQYLHTRDMFFFILILLNR</sequence>
<keyword evidence="2" id="KW-0808">Transferase</keyword>
<dbReference type="SUPFAM" id="SSF53448">
    <property type="entry name" value="Nucleotide-diphospho-sugar transferases"/>
    <property type="match status" value="1"/>
</dbReference>
<dbReference type="InterPro" id="IPR001173">
    <property type="entry name" value="Glyco_trans_2-like"/>
</dbReference>
<keyword evidence="2" id="KW-0328">Glycosyltransferase</keyword>
<evidence type="ECO:0000259" key="1">
    <source>
        <dbReference type="Pfam" id="PF00535"/>
    </source>
</evidence>
<dbReference type="EMBL" id="JBHLYW010000029">
    <property type="protein sequence ID" value="MFC0079953.1"/>
    <property type="molecule type" value="Genomic_DNA"/>
</dbReference>
<organism evidence="2 3">
    <name type="scientific">Flavobacterium procerum</name>
    <dbReference type="NCBI Taxonomy" id="1455569"/>
    <lineage>
        <taxon>Bacteria</taxon>
        <taxon>Pseudomonadati</taxon>
        <taxon>Bacteroidota</taxon>
        <taxon>Flavobacteriia</taxon>
        <taxon>Flavobacteriales</taxon>
        <taxon>Flavobacteriaceae</taxon>
        <taxon>Flavobacterium</taxon>
    </lineage>
</organism>
<evidence type="ECO:0000313" key="2">
    <source>
        <dbReference type="EMBL" id="MFC0079953.1"/>
    </source>
</evidence>
<gene>
    <name evidence="2" type="ORF">ACFFLS_23110</name>
</gene>
<protein>
    <submittedName>
        <fullName evidence="2">Glycosyltransferase family 2 protein</fullName>
        <ecNumber evidence="2">2.4.-.-</ecNumber>
    </submittedName>
</protein>
<dbReference type="PANTHER" id="PTHR22916">
    <property type="entry name" value="GLYCOSYLTRANSFERASE"/>
    <property type="match status" value="1"/>
</dbReference>
<reference evidence="2 3" key="1">
    <citation type="submission" date="2024-09" db="EMBL/GenBank/DDBJ databases">
        <authorList>
            <person name="Sun Q."/>
            <person name="Mori K."/>
        </authorList>
    </citation>
    <scope>NUCLEOTIDE SEQUENCE [LARGE SCALE GENOMIC DNA]</scope>
    <source>
        <strain evidence="2 3">CGMCC 1.12926</strain>
    </source>
</reference>
<proteinExistence type="predicted"/>
<feature type="domain" description="Glycosyltransferase 2-like" evidence="1">
    <location>
        <begin position="4"/>
        <end position="147"/>
    </location>
</feature>
<dbReference type="Pfam" id="PF00535">
    <property type="entry name" value="Glycos_transf_2"/>
    <property type="match status" value="1"/>
</dbReference>
<accession>A0ABV6BWY4</accession>
<dbReference type="GO" id="GO:0016757">
    <property type="term" value="F:glycosyltransferase activity"/>
    <property type="evidence" value="ECO:0007669"/>
    <property type="project" value="UniProtKB-KW"/>
</dbReference>
<dbReference type="Gene3D" id="3.90.550.10">
    <property type="entry name" value="Spore Coat Polysaccharide Biosynthesis Protein SpsA, Chain A"/>
    <property type="match status" value="1"/>
</dbReference>
<evidence type="ECO:0000313" key="3">
    <source>
        <dbReference type="Proteomes" id="UP001589734"/>
    </source>
</evidence>
<name>A0ABV6BWY4_9FLAO</name>
<dbReference type="RefSeq" id="WP_379683046.1">
    <property type="nucleotide sequence ID" value="NZ_JBHLYW010000029.1"/>
</dbReference>
<dbReference type="Proteomes" id="UP001589734">
    <property type="component" value="Unassembled WGS sequence"/>
</dbReference>
<dbReference type="CDD" id="cd06433">
    <property type="entry name" value="GT_2_WfgS_like"/>
    <property type="match status" value="1"/>
</dbReference>
<comment type="caution">
    <text evidence="2">The sequence shown here is derived from an EMBL/GenBank/DDBJ whole genome shotgun (WGS) entry which is preliminary data.</text>
</comment>